<evidence type="ECO:0000313" key="2">
    <source>
        <dbReference type="Proteomes" id="UP001057402"/>
    </source>
</evidence>
<evidence type="ECO:0000313" key="1">
    <source>
        <dbReference type="EMBL" id="KAI4388219.1"/>
    </source>
</evidence>
<organism evidence="1 2">
    <name type="scientific">Melastoma candidum</name>
    <dbReference type="NCBI Taxonomy" id="119954"/>
    <lineage>
        <taxon>Eukaryota</taxon>
        <taxon>Viridiplantae</taxon>
        <taxon>Streptophyta</taxon>
        <taxon>Embryophyta</taxon>
        <taxon>Tracheophyta</taxon>
        <taxon>Spermatophyta</taxon>
        <taxon>Magnoliopsida</taxon>
        <taxon>eudicotyledons</taxon>
        <taxon>Gunneridae</taxon>
        <taxon>Pentapetalae</taxon>
        <taxon>rosids</taxon>
        <taxon>malvids</taxon>
        <taxon>Myrtales</taxon>
        <taxon>Melastomataceae</taxon>
        <taxon>Melastomatoideae</taxon>
        <taxon>Melastomateae</taxon>
        <taxon>Melastoma</taxon>
    </lineage>
</organism>
<name>A0ACB9SEF9_9MYRT</name>
<proteinExistence type="predicted"/>
<gene>
    <name evidence="1" type="ORF">MLD38_000567</name>
</gene>
<dbReference type="EMBL" id="CM042880">
    <property type="protein sequence ID" value="KAI4388219.1"/>
    <property type="molecule type" value="Genomic_DNA"/>
</dbReference>
<comment type="caution">
    <text evidence="1">The sequence shown here is derived from an EMBL/GenBank/DDBJ whole genome shotgun (WGS) entry which is preliminary data.</text>
</comment>
<protein>
    <submittedName>
        <fullName evidence="1">Uncharacterized protein</fullName>
    </submittedName>
</protein>
<accession>A0ACB9SEF9</accession>
<reference evidence="2" key="1">
    <citation type="journal article" date="2023" name="Front. Plant Sci.">
        <title>Chromosomal-level genome assembly of Melastoma candidum provides insights into trichome evolution.</title>
        <authorList>
            <person name="Zhong Y."/>
            <person name="Wu W."/>
            <person name="Sun C."/>
            <person name="Zou P."/>
            <person name="Liu Y."/>
            <person name="Dai S."/>
            <person name="Zhou R."/>
        </authorList>
    </citation>
    <scope>NUCLEOTIDE SEQUENCE [LARGE SCALE GENOMIC DNA]</scope>
</reference>
<sequence>MEEAPSCVRNRLADVHAENTANPILIEQQYFPNNKCDPKEVSLVVICNISYGNIRGSSSSRVAVSLHCSSTVPCLGIKLQDINLSYVGEEGGVTLSVPTPSVHSRANKIRPHASQARPVNPLQFHLNMRSGKHVPVEMTPCGSFLQDVSLVAIHYVKYKNITGSSSSHVAVNLQCSPVVPCHGITLQDIDLSYYRGEGDTTSSCNNVFGSLLANSIRLHV</sequence>
<dbReference type="Proteomes" id="UP001057402">
    <property type="component" value="Chromosome 1"/>
</dbReference>
<keyword evidence="2" id="KW-1185">Reference proteome</keyword>